<comment type="caution">
    <text evidence="4">The sequence shown here is derived from an EMBL/GenBank/DDBJ whole genome shotgun (WGS) entry which is preliminary data.</text>
</comment>
<dbReference type="VEuPathDB" id="MicrosporidiaDB:ECANGB1_1953"/>
<proteinExistence type="inferred from homology"/>
<evidence type="ECO:0000256" key="2">
    <source>
        <dbReference type="ARBA" id="ARBA00022980"/>
    </source>
</evidence>
<dbReference type="Gene3D" id="3.30.1490.10">
    <property type="match status" value="1"/>
</dbReference>
<organism evidence="4 5">
    <name type="scientific">Enterospora canceri</name>
    <dbReference type="NCBI Taxonomy" id="1081671"/>
    <lineage>
        <taxon>Eukaryota</taxon>
        <taxon>Fungi</taxon>
        <taxon>Fungi incertae sedis</taxon>
        <taxon>Microsporidia</taxon>
        <taxon>Enterocytozoonidae</taxon>
        <taxon>Enterospora</taxon>
    </lineage>
</organism>
<accession>A0A1Y1S590</accession>
<name>A0A1Y1S590_9MICR</name>
<reference evidence="4 5" key="1">
    <citation type="journal article" date="2017" name="Environ. Microbiol.">
        <title>Decay of the glycolytic pathway and adaptation to intranuclear parasitism within Enterocytozoonidae microsporidia.</title>
        <authorList>
            <person name="Wiredu Boakye D."/>
            <person name="Jaroenlak P."/>
            <person name="Prachumwat A."/>
            <person name="Williams T.A."/>
            <person name="Bateman K.S."/>
            <person name="Itsathitphaisarn O."/>
            <person name="Sritunyalucksana K."/>
            <person name="Paszkiewicz K.H."/>
            <person name="Moore K.A."/>
            <person name="Stentiford G.D."/>
            <person name="Williams B.A."/>
        </authorList>
    </citation>
    <scope>NUCLEOTIDE SEQUENCE [LARGE SCALE GENOMIC DNA]</scope>
    <source>
        <strain evidence="4 5">GB1</strain>
    </source>
</reference>
<keyword evidence="5" id="KW-1185">Reference proteome</keyword>
<dbReference type="InterPro" id="IPR000630">
    <property type="entry name" value="Ribosomal_uS8"/>
</dbReference>
<dbReference type="EMBL" id="LWDP01000064">
    <property type="protein sequence ID" value="ORD93596.1"/>
    <property type="molecule type" value="Genomic_DNA"/>
</dbReference>
<evidence type="ECO:0000256" key="3">
    <source>
        <dbReference type="ARBA" id="ARBA00023274"/>
    </source>
</evidence>
<dbReference type="GO" id="GO:0003735">
    <property type="term" value="F:structural constituent of ribosome"/>
    <property type="evidence" value="ECO:0007669"/>
    <property type="project" value="InterPro"/>
</dbReference>
<sequence>MSVLANACKAINNASKAKKQQVVLMHTSQETKDFLIEMKKHGYINGLTFVQSVNKEKAVVTLNGRLTKCGAICPRFKYKCNEIQDVANRLKPARQFGHVIFKTCKGVIDHNECNEMKAGGAILGFFY</sequence>
<dbReference type="OrthoDB" id="10250260at2759"/>
<dbReference type="InterPro" id="IPR035987">
    <property type="entry name" value="Ribosomal_uS8_sf"/>
</dbReference>
<evidence type="ECO:0000256" key="1">
    <source>
        <dbReference type="ARBA" id="ARBA00006471"/>
    </source>
</evidence>
<gene>
    <name evidence="4" type="primary">RS22</name>
    <name evidence="4" type="ORF">ECANGB1_1953</name>
</gene>
<dbReference type="PANTHER" id="PTHR11758">
    <property type="entry name" value="40S RIBOSOMAL PROTEIN S15A"/>
    <property type="match status" value="1"/>
</dbReference>
<dbReference type="GO" id="GO:0005840">
    <property type="term" value="C:ribosome"/>
    <property type="evidence" value="ECO:0007669"/>
    <property type="project" value="UniProtKB-KW"/>
</dbReference>
<dbReference type="GO" id="GO:0006412">
    <property type="term" value="P:translation"/>
    <property type="evidence" value="ECO:0007669"/>
    <property type="project" value="InterPro"/>
</dbReference>
<evidence type="ECO:0000313" key="4">
    <source>
        <dbReference type="EMBL" id="ORD93596.1"/>
    </source>
</evidence>
<dbReference type="Proteomes" id="UP000192639">
    <property type="component" value="Unassembled WGS sequence"/>
</dbReference>
<dbReference type="Gene3D" id="3.30.1370.30">
    <property type="match status" value="1"/>
</dbReference>
<keyword evidence="3" id="KW-0687">Ribonucleoprotein</keyword>
<keyword evidence="2" id="KW-0689">Ribosomal protein</keyword>
<protein>
    <submittedName>
        <fullName evidence="4">RS22</fullName>
    </submittedName>
</protein>
<dbReference type="SUPFAM" id="SSF56047">
    <property type="entry name" value="Ribosomal protein S8"/>
    <property type="match status" value="1"/>
</dbReference>
<evidence type="ECO:0000313" key="5">
    <source>
        <dbReference type="Proteomes" id="UP000192639"/>
    </source>
</evidence>
<dbReference type="AlphaFoldDB" id="A0A1Y1S590"/>
<dbReference type="GO" id="GO:1990904">
    <property type="term" value="C:ribonucleoprotein complex"/>
    <property type="evidence" value="ECO:0007669"/>
    <property type="project" value="UniProtKB-KW"/>
</dbReference>
<dbReference type="Pfam" id="PF00410">
    <property type="entry name" value="Ribosomal_S8"/>
    <property type="match status" value="1"/>
</dbReference>
<comment type="similarity">
    <text evidence="1">Belongs to the universal ribosomal protein uS8 family.</text>
</comment>